<evidence type="ECO:0000313" key="5">
    <source>
        <dbReference type="EMBL" id="RLM85526.1"/>
    </source>
</evidence>
<keyword evidence="3" id="KW-0722">Serine protease inhibitor</keyword>
<comment type="similarity">
    <text evidence="1">Belongs to the protease inhibitor I13 (potato type I serine protease inhibitor) family.</text>
</comment>
<dbReference type="SUPFAM" id="SSF54654">
    <property type="entry name" value="CI-2 family of serine protease inhibitors"/>
    <property type="match status" value="1"/>
</dbReference>
<protein>
    <submittedName>
        <fullName evidence="5">Uncharacterized protein</fullName>
    </submittedName>
</protein>
<dbReference type="PANTHER" id="PTHR33091">
    <property type="entry name" value="PROTEIN, PUTATIVE, EXPRESSED-RELATED"/>
    <property type="match status" value="1"/>
</dbReference>
<dbReference type="InterPro" id="IPR036354">
    <property type="entry name" value="Prot_inh_pot1_sf"/>
</dbReference>
<dbReference type="AlphaFoldDB" id="A0A3L6QQ96"/>
<evidence type="ECO:0000256" key="3">
    <source>
        <dbReference type="ARBA" id="ARBA00022900"/>
    </source>
</evidence>
<feature type="region of interest" description="Disordered" evidence="4">
    <location>
        <begin position="61"/>
        <end position="80"/>
    </location>
</feature>
<comment type="caution">
    <text evidence="5">The sequence shown here is derived from an EMBL/GenBank/DDBJ whole genome shotgun (WGS) entry which is preliminary data.</text>
</comment>
<keyword evidence="2" id="KW-0646">Protease inhibitor</keyword>
<dbReference type="Proteomes" id="UP000275267">
    <property type="component" value="Unassembled WGS sequence"/>
</dbReference>
<reference evidence="6" key="1">
    <citation type="journal article" date="2019" name="Nat. Commun.">
        <title>The genome of broomcorn millet.</title>
        <authorList>
            <person name="Zou C."/>
            <person name="Miki D."/>
            <person name="Li D."/>
            <person name="Tang Q."/>
            <person name="Xiao L."/>
            <person name="Rajput S."/>
            <person name="Deng P."/>
            <person name="Jia W."/>
            <person name="Huang R."/>
            <person name="Zhang M."/>
            <person name="Sun Y."/>
            <person name="Hu J."/>
            <person name="Fu X."/>
            <person name="Schnable P.S."/>
            <person name="Li F."/>
            <person name="Zhang H."/>
            <person name="Feng B."/>
            <person name="Zhu X."/>
            <person name="Liu R."/>
            <person name="Schnable J.C."/>
            <person name="Zhu J.-K."/>
            <person name="Zhang H."/>
        </authorList>
    </citation>
    <scope>NUCLEOTIDE SEQUENCE [LARGE SCALE GENOMIC DNA]</scope>
</reference>
<evidence type="ECO:0000256" key="4">
    <source>
        <dbReference type="SAM" id="MobiDB-lite"/>
    </source>
</evidence>
<dbReference type="Gene3D" id="3.30.10.10">
    <property type="entry name" value="Trypsin Inhibitor V, subunit A"/>
    <property type="match status" value="1"/>
</dbReference>
<dbReference type="InterPro" id="IPR000864">
    <property type="entry name" value="Prot_inh_pot1"/>
</dbReference>
<dbReference type="Pfam" id="PF00280">
    <property type="entry name" value="potato_inhibit"/>
    <property type="match status" value="1"/>
</dbReference>
<evidence type="ECO:0000313" key="6">
    <source>
        <dbReference type="Proteomes" id="UP000275267"/>
    </source>
</evidence>
<dbReference type="GO" id="GO:0004867">
    <property type="term" value="F:serine-type endopeptidase inhibitor activity"/>
    <property type="evidence" value="ECO:0007669"/>
    <property type="project" value="UniProtKB-KW"/>
</dbReference>
<dbReference type="PANTHER" id="PTHR33091:SF92">
    <property type="entry name" value="OS02G0124300 PROTEIN"/>
    <property type="match status" value="1"/>
</dbReference>
<keyword evidence="6" id="KW-1185">Reference proteome</keyword>
<dbReference type="OrthoDB" id="692270at2759"/>
<accession>A0A3L6QQ96</accession>
<sequence>MARGGERVGDGEAEAELDLWRAMRGDLNGGGSGGAREIGDLKFSTDWAGLGINGHLALLDGEDSTRRPHRRSQAGPGVPTEWPNLVGLPYFDAHQIICTERPDVYIDEYPAGTVIPPGIPRDDQRVRVFIDGNLQVAPPAPVVG</sequence>
<dbReference type="GO" id="GO:0009611">
    <property type="term" value="P:response to wounding"/>
    <property type="evidence" value="ECO:0007669"/>
    <property type="project" value="InterPro"/>
</dbReference>
<name>A0A3L6QQ96_PANMI</name>
<organism evidence="5 6">
    <name type="scientific">Panicum miliaceum</name>
    <name type="common">Proso millet</name>
    <name type="synonym">Broomcorn millet</name>
    <dbReference type="NCBI Taxonomy" id="4540"/>
    <lineage>
        <taxon>Eukaryota</taxon>
        <taxon>Viridiplantae</taxon>
        <taxon>Streptophyta</taxon>
        <taxon>Embryophyta</taxon>
        <taxon>Tracheophyta</taxon>
        <taxon>Spermatophyta</taxon>
        <taxon>Magnoliopsida</taxon>
        <taxon>Liliopsida</taxon>
        <taxon>Poales</taxon>
        <taxon>Poaceae</taxon>
        <taxon>PACMAD clade</taxon>
        <taxon>Panicoideae</taxon>
        <taxon>Panicodae</taxon>
        <taxon>Paniceae</taxon>
        <taxon>Panicinae</taxon>
        <taxon>Panicum</taxon>
        <taxon>Panicum sect. Panicum</taxon>
    </lineage>
</organism>
<evidence type="ECO:0000256" key="2">
    <source>
        <dbReference type="ARBA" id="ARBA00022690"/>
    </source>
</evidence>
<gene>
    <name evidence="5" type="ORF">C2845_PM04G31150</name>
</gene>
<proteinExistence type="inferred from homology"/>
<evidence type="ECO:0000256" key="1">
    <source>
        <dbReference type="ARBA" id="ARBA00008210"/>
    </source>
</evidence>
<dbReference type="EMBL" id="PQIB02000011">
    <property type="protein sequence ID" value="RLM85526.1"/>
    <property type="molecule type" value="Genomic_DNA"/>
</dbReference>